<accession>A0A0K9X6Q2</accession>
<dbReference type="InterPro" id="IPR036291">
    <property type="entry name" value="NAD(P)-bd_dom_sf"/>
</dbReference>
<dbReference type="Pfam" id="PF13561">
    <property type="entry name" value="adh_short_C2"/>
    <property type="match status" value="1"/>
</dbReference>
<protein>
    <submittedName>
        <fullName evidence="4">Oxidoreductase</fullName>
    </submittedName>
</protein>
<dbReference type="STRING" id="1678637.AC230_27825"/>
<evidence type="ECO:0000313" key="5">
    <source>
        <dbReference type="Proteomes" id="UP000037288"/>
    </source>
</evidence>
<dbReference type="Gene3D" id="3.40.50.720">
    <property type="entry name" value="NAD(P)-binding Rossmann-like Domain"/>
    <property type="match status" value="1"/>
</dbReference>
<dbReference type="FunFam" id="3.40.50.720:FF:000084">
    <property type="entry name" value="Short-chain dehydrogenase reductase"/>
    <property type="match status" value="1"/>
</dbReference>
<dbReference type="PRINTS" id="PR00081">
    <property type="entry name" value="GDHRDH"/>
</dbReference>
<name>A0A0K9X6Q2_9ACTN</name>
<sequence length="246" mass="24709">MSDLTGKTALVTGGSRGIGAATAERLARDGADVALTYARSAGKAQAVARNVEAAGRRALAVHADAADPAATAGAVERTVAELGRLDILVNNAGILLGGPLADLALQDVDRIIAVNQRAALLGAQAAGPHLGKGGRIINVGSIAAHWFPGPMSVLYGMTKSALSGLTKGLAREFGPRGTTVNLVEPGPVETDMMDVVGPDHLPPLPTLALGRYGTPGEVAALIAFLAGEEAAFITGATITIDGGLTL</sequence>
<reference evidence="5" key="1">
    <citation type="submission" date="2015-07" db="EMBL/GenBank/DDBJ databases">
        <title>Draft genome sequence of Streptomyces sp. CMAA 1322, a bacterium isolated from Caatinga biome, from dry forest semiarid of Brazil.</title>
        <authorList>
            <person name="Santos S.N."/>
            <person name="Gacesa R."/>
            <person name="Taketani R.G."/>
            <person name="Long P.F."/>
            <person name="Melo I.S."/>
        </authorList>
    </citation>
    <scope>NUCLEOTIDE SEQUENCE [LARGE SCALE GENOMIC DNA]</scope>
    <source>
        <strain evidence="5">CMAA 1322</strain>
    </source>
</reference>
<evidence type="ECO:0000313" key="4">
    <source>
        <dbReference type="EMBL" id="KNB49139.1"/>
    </source>
</evidence>
<dbReference type="PROSITE" id="PS00061">
    <property type="entry name" value="ADH_SHORT"/>
    <property type="match status" value="1"/>
</dbReference>
<dbReference type="GO" id="GO:0016491">
    <property type="term" value="F:oxidoreductase activity"/>
    <property type="evidence" value="ECO:0007669"/>
    <property type="project" value="UniProtKB-KW"/>
</dbReference>
<dbReference type="AlphaFoldDB" id="A0A0K9X6Q2"/>
<dbReference type="SMART" id="SM00822">
    <property type="entry name" value="PKS_KR"/>
    <property type="match status" value="1"/>
</dbReference>
<organism evidence="4 5">
    <name type="scientific">Streptomyces caatingaensis</name>
    <dbReference type="NCBI Taxonomy" id="1678637"/>
    <lineage>
        <taxon>Bacteria</taxon>
        <taxon>Bacillati</taxon>
        <taxon>Actinomycetota</taxon>
        <taxon>Actinomycetes</taxon>
        <taxon>Kitasatosporales</taxon>
        <taxon>Streptomycetaceae</taxon>
        <taxon>Streptomyces</taxon>
    </lineage>
</organism>
<dbReference type="InterPro" id="IPR020904">
    <property type="entry name" value="Sc_DH/Rdtase_CS"/>
</dbReference>
<dbReference type="CDD" id="cd05233">
    <property type="entry name" value="SDR_c"/>
    <property type="match status" value="1"/>
</dbReference>
<dbReference type="PATRIC" id="fig|1678637.3.peg.5950"/>
<dbReference type="InterPro" id="IPR057326">
    <property type="entry name" value="KR_dom"/>
</dbReference>
<dbReference type="PANTHER" id="PTHR43639">
    <property type="entry name" value="OXIDOREDUCTASE, SHORT-CHAIN DEHYDROGENASE/REDUCTASE FAMILY (AFU_ORTHOLOGUE AFUA_5G02870)"/>
    <property type="match status" value="1"/>
</dbReference>
<evidence type="ECO:0000259" key="3">
    <source>
        <dbReference type="SMART" id="SM00822"/>
    </source>
</evidence>
<gene>
    <name evidence="4" type="ORF">AC230_27825</name>
</gene>
<dbReference type="InterPro" id="IPR002347">
    <property type="entry name" value="SDR_fam"/>
</dbReference>
<evidence type="ECO:0000256" key="1">
    <source>
        <dbReference type="ARBA" id="ARBA00006484"/>
    </source>
</evidence>
<keyword evidence="2" id="KW-0560">Oxidoreductase</keyword>
<dbReference type="Proteomes" id="UP000037288">
    <property type="component" value="Unassembled WGS sequence"/>
</dbReference>
<dbReference type="OrthoDB" id="154414at2"/>
<proteinExistence type="inferred from homology"/>
<dbReference type="PRINTS" id="PR00080">
    <property type="entry name" value="SDRFAMILY"/>
</dbReference>
<dbReference type="PANTHER" id="PTHR43639:SF1">
    <property type="entry name" value="SHORT-CHAIN DEHYDROGENASE_REDUCTASE FAMILY PROTEIN"/>
    <property type="match status" value="1"/>
</dbReference>
<feature type="domain" description="Ketoreductase" evidence="3">
    <location>
        <begin position="7"/>
        <end position="186"/>
    </location>
</feature>
<keyword evidence="5" id="KW-1185">Reference proteome</keyword>
<evidence type="ECO:0000256" key="2">
    <source>
        <dbReference type="ARBA" id="ARBA00023002"/>
    </source>
</evidence>
<comment type="caution">
    <text evidence="4">The sequence shown here is derived from an EMBL/GenBank/DDBJ whole genome shotgun (WGS) entry which is preliminary data.</text>
</comment>
<dbReference type="RefSeq" id="WP_049719084.1">
    <property type="nucleotide sequence ID" value="NZ_LFXA01000018.1"/>
</dbReference>
<comment type="similarity">
    <text evidence="1">Belongs to the short-chain dehydrogenases/reductases (SDR) family.</text>
</comment>
<dbReference type="SUPFAM" id="SSF51735">
    <property type="entry name" value="NAD(P)-binding Rossmann-fold domains"/>
    <property type="match status" value="1"/>
</dbReference>
<dbReference type="EMBL" id="LFXA01000018">
    <property type="protein sequence ID" value="KNB49139.1"/>
    <property type="molecule type" value="Genomic_DNA"/>
</dbReference>